<sequence>MASTATDLLGPVGLALAQAVEQVPGEPTLTGGCRYELKWAASRALATIRKDACVSTYSRCGTPLADGLPEIARSFGRCAANG</sequence>
<gene>
    <name evidence="1" type="ORF">HEB94_000828</name>
</gene>
<dbReference type="Proteomes" id="UP000638648">
    <property type="component" value="Unassembled WGS sequence"/>
</dbReference>
<evidence type="ECO:0000313" key="2">
    <source>
        <dbReference type="Proteomes" id="UP000638648"/>
    </source>
</evidence>
<comment type="caution">
    <text evidence="1">The sequence shown here is derived from an EMBL/GenBank/DDBJ whole genome shotgun (WGS) entry which is preliminary data.</text>
</comment>
<accession>A0A927MNK0</accession>
<reference evidence="1" key="1">
    <citation type="submission" date="2020-10" db="EMBL/GenBank/DDBJ databases">
        <title>Sequencing the genomes of 1000 actinobacteria strains.</title>
        <authorList>
            <person name="Klenk H.-P."/>
        </authorList>
    </citation>
    <scope>NUCLEOTIDE SEQUENCE</scope>
    <source>
        <strain evidence="1">DSM 45354</strain>
    </source>
</reference>
<name>A0A927MNK0_9ACTN</name>
<dbReference type="AlphaFoldDB" id="A0A927MNK0"/>
<dbReference type="RefSeq" id="WP_192748649.1">
    <property type="nucleotide sequence ID" value="NZ_BAABJL010000020.1"/>
</dbReference>
<organism evidence="1 2">
    <name type="scientific">Actinopolymorpha pittospori</name>
    <dbReference type="NCBI Taxonomy" id="648752"/>
    <lineage>
        <taxon>Bacteria</taxon>
        <taxon>Bacillati</taxon>
        <taxon>Actinomycetota</taxon>
        <taxon>Actinomycetes</taxon>
        <taxon>Propionibacteriales</taxon>
        <taxon>Actinopolymorphaceae</taxon>
        <taxon>Actinopolymorpha</taxon>
    </lineage>
</organism>
<evidence type="ECO:0000313" key="1">
    <source>
        <dbReference type="EMBL" id="MBE1603980.1"/>
    </source>
</evidence>
<protein>
    <submittedName>
        <fullName evidence="1">Uncharacterized protein</fullName>
    </submittedName>
</protein>
<dbReference type="EMBL" id="JADBEM010000001">
    <property type="protein sequence ID" value="MBE1603980.1"/>
    <property type="molecule type" value="Genomic_DNA"/>
</dbReference>
<proteinExistence type="predicted"/>
<keyword evidence="2" id="KW-1185">Reference proteome</keyword>